<evidence type="ECO:0000256" key="2">
    <source>
        <dbReference type="ARBA" id="ARBA00023125"/>
    </source>
</evidence>
<evidence type="ECO:0000313" key="7">
    <source>
        <dbReference type="Proteomes" id="UP001431131"/>
    </source>
</evidence>
<dbReference type="PROSITE" id="PS01124">
    <property type="entry name" value="HTH_ARAC_FAMILY_2"/>
    <property type="match status" value="1"/>
</dbReference>
<name>A0AAW5E650_9BACI</name>
<dbReference type="SMART" id="SM00342">
    <property type="entry name" value="HTH_ARAC"/>
    <property type="match status" value="1"/>
</dbReference>
<keyword evidence="2" id="KW-0238">DNA-binding</keyword>
<dbReference type="InterPro" id="IPR009057">
    <property type="entry name" value="Homeodomain-like_sf"/>
</dbReference>
<dbReference type="EMBL" id="JAKTTI010000011">
    <property type="protein sequence ID" value="MCH1625461.1"/>
    <property type="molecule type" value="Genomic_DNA"/>
</dbReference>
<dbReference type="AlphaFoldDB" id="A0AAW5E650"/>
<evidence type="ECO:0000259" key="5">
    <source>
        <dbReference type="PROSITE" id="PS01124"/>
    </source>
</evidence>
<protein>
    <submittedName>
        <fullName evidence="6">Helix-turn-helix domain-containing protein</fullName>
    </submittedName>
</protein>
<dbReference type="PANTHER" id="PTHR43280:SF10">
    <property type="entry name" value="REGULATORY PROTEIN POCR"/>
    <property type="match status" value="1"/>
</dbReference>
<keyword evidence="4" id="KW-0472">Membrane</keyword>
<sequence length="739" mass="85809">MFVLVGTVAIILFNCIAFFITKNSLEEKITVEKQGNIYQMMSTIEQKLQNLDYTLNSYTRGSSFERIIQHELTAKQFDVYQSINKQLNYISSFGPNQTTAELVSLEGNWVIDKNGLKQLTRSLREEIKSDYLSLPNASTWLKKDSKDKTVKLVKQLPLFKTNKYGVLIVNFPIESLSNLIYQQAQSSPISIYNKDGNLIYQSKEASDSGARNEVVTNLINIGNLRTGVEQVEGKNGTYKVAYSKSSYNGWIYFTEINKTDLAGAMKPTVLGIVFMSLFMLTLTFITAYLYSDYFSKPIRDLLQYIPKNKSNYKDEFELIGQSVREVIDRNEVLNAIVTNQAENLKTLFMLNLFHGRITDNEVEEKIQSFCYPATWGSLYVWAIQIDDLDHSKFTRKDEDVLMFGINRIVDEVIPKDNQFTPTVLDSNLLCTIFICEEEDWDHHLKFINQYTEKIQKQVMEKFNLSISVGISRPFKQLTESVYALEQGIDALKYRLKVGKGSIIFYDSIAAIFNNQIRTSFPKKLENELFDHIKKGESKEAIEVLHIILIELFKSQNPHELEINIMRFINDLMGFMQILGMETMKLGNHKSLYDAVSKMRTAEGIEMFVKNKIIYPIIQTINERTNSQYKTISEEIVHIIQKEFDTDISLEKIANRLHYNPSYLSSIFKKEFNQSFSEYLTLYRYNMAKKWLIETNTSVREIAERLQYNNSQNFIRSFRKIEGTTPGKYREQHRHDLVNF</sequence>
<accession>A0AAW5E650</accession>
<keyword evidence="3" id="KW-0804">Transcription</keyword>
<dbReference type="Pfam" id="PF12833">
    <property type="entry name" value="HTH_18"/>
    <property type="match status" value="1"/>
</dbReference>
<dbReference type="GO" id="GO:0043565">
    <property type="term" value="F:sequence-specific DNA binding"/>
    <property type="evidence" value="ECO:0007669"/>
    <property type="project" value="InterPro"/>
</dbReference>
<dbReference type="SUPFAM" id="SSF46689">
    <property type="entry name" value="Homeodomain-like"/>
    <property type="match status" value="2"/>
</dbReference>
<evidence type="ECO:0000256" key="3">
    <source>
        <dbReference type="ARBA" id="ARBA00023163"/>
    </source>
</evidence>
<keyword evidence="1" id="KW-0805">Transcription regulation</keyword>
<dbReference type="PANTHER" id="PTHR43280">
    <property type="entry name" value="ARAC-FAMILY TRANSCRIPTIONAL REGULATOR"/>
    <property type="match status" value="1"/>
</dbReference>
<proteinExistence type="predicted"/>
<evidence type="ECO:0000256" key="4">
    <source>
        <dbReference type="SAM" id="Phobius"/>
    </source>
</evidence>
<dbReference type="GO" id="GO:0003700">
    <property type="term" value="F:DNA-binding transcription factor activity"/>
    <property type="evidence" value="ECO:0007669"/>
    <property type="project" value="InterPro"/>
</dbReference>
<organism evidence="6 7">
    <name type="scientific">Fredinandcohnia quinoae</name>
    <dbReference type="NCBI Taxonomy" id="2918902"/>
    <lineage>
        <taxon>Bacteria</taxon>
        <taxon>Bacillati</taxon>
        <taxon>Bacillota</taxon>
        <taxon>Bacilli</taxon>
        <taxon>Bacillales</taxon>
        <taxon>Bacillaceae</taxon>
        <taxon>Fredinandcohnia</taxon>
    </lineage>
</organism>
<dbReference type="RefSeq" id="WP_240254947.1">
    <property type="nucleotide sequence ID" value="NZ_JAKTTI010000011.1"/>
</dbReference>
<feature type="domain" description="HTH araC/xylS-type" evidence="5">
    <location>
        <begin position="633"/>
        <end position="731"/>
    </location>
</feature>
<keyword evidence="4" id="KW-1133">Transmembrane helix</keyword>
<dbReference type="Gene3D" id="1.10.10.60">
    <property type="entry name" value="Homeodomain-like"/>
    <property type="match status" value="2"/>
</dbReference>
<feature type="transmembrane region" description="Helical" evidence="4">
    <location>
        <begin position="269"/>
        <end position="290"/>
    </location>
</feature>
<dbReference type="Proteomes" id="UP001431131">
    <property type="component" value="Unassembled WGS sequence"/>
</dbReference>
<dbReference type="InterPro" id="IPR018060">
    <property type="entry name" value="HTH_AraC"/>
</dbReference>
<keyword evidence="7" id="KW-1185">Reference proteome</keyword>
<evidence type="ECO:0000256" key="1">
    <source>
        <dbReference type="ARBA" id="ARBA00023015"/>
    </source>
</evidence>
<gene>
    <name evidence="6" type="ORF">MJG50_08990</name>
</gene>
<keyword evidence="4" id="KW-0812">Transmembrane</keyword>
<evidence type="ECO:0000313" key="6">
    <source>
        <dbReference type="EMBL" id="MCH1625461.1"/>
    </source>
</evidence>
<comment type="caution">
    <text evidence="6">The sequence shown here is derived from an EMBL/GenBank/DDBJ whole genome shotgun (WGS) entry which is preliminary data.</text>
</comment>
<reference evidence="6" key="1">
    <citation type="submission" date="2022-02" db="EMBL/GenBank/DDBJ databases">
        <title>Fredinandcohnia quinoae sp. nov. isolated from Chenopodium quinoa seeds.</title>
        <authorList>
            <person name="Saati-Santamaria Z."/>
            <person name="Flores-Felix J.D."/>
            <person name="Igual J.M."/>
            <person name="Velazquez E."/>
            <person name="Garcia-Fraile P."/>
            <person name="Martinez-Molina E."/>
        </authorList>
    </citation>
    <scope>NUCLEOTIDE SEQUENCE</scope>
    <source>
        <strain evidence="6">SECRCQ15</strain>
    </source>
</reference>